<accession>W4F0W4</accession>
<keyword evidence="1" id="KW-0472">Membrane</keyword>
<proteinExistence type="predicted"/>
<keyword evidence="1" id="KW-0812">Transmembrane</keyword>
<keyword evidence="1" id="KW-1133">Transmembrane helix</keyword>
<sequence>MERLDDKLQKLNTIKRSQQEKLHTFEKLSDRIDRLPTRKINWQVPVVLASTVVICIIVLLTTLNSPLQKPSLTTATEPITNFTSTVELKRIYYVDWPNNISFDSFLARASKLYLDMNIIEDKQQLSTFSYYFSHLKEVQHINKSELEPFNDFVLTAKDRREWRIKIYKIPGESSILRDMQTNRYFQVKDETGNFDEKLLNAVFVQKNIKEFYLSLIVNVIPSLVFLIQYIAIRNTYIPAIPKLQRKNRDRIIQLVIWIISLFTIIFLALYYHPINILVLLSILTLAILSKFYFDWIFIREHHDIKLQQKYKLYLSIQIIIYLLMICMLIVIIH</sequence>
<feature type="transmembrane region" description="Helical" evidence="1">
    <location>
        <begin position="251"/>
        <end position="270"/>
    </location>
</feature>
<feature type="transmembrane region" description="Helical" evidence="1">
    <location>
        <begin position="276"/>
        <end position="298"/>
    </location>
</feature>
<gene>
    <name evidence="2" type="ORF">C176_06922</name>
</gene>
<reference evidence="2 3" key="1">
    <citation type="journal article" date="2014" name="BMC Genomics">
        <title>Genomic comparison of sporeforming bacilli isolated from milk.</title>
        <authorList>
            <person name="Moreno Switt A.I."/>
            <person name="Andrus A.D."/>
            <person name="Ranieri M.L."/>
            <person name="Orsi R.H."/>
            <person name="Ivy R."/>
            <person name="den Bakker H.C."/>
            <person name="Martin N.H."/>
            <person name="Wiedmann M."/>
            <person name="Boor K.J."/>
        </authorList>
    </citation>
    <scope>NUCLEOTIDE SEQUENCE [LARGE SCALE GENOMIC DNA]</scope>
    <source>
        <strain evidence="2 3">FSL R5-213</strain>
    </source>
</reference>
<dbReference type="RefSeq" id="WP_038181801.1">
    <property type="nucleotide sequence ID" value="NZ_ASQA01000013.1"/>
</dbReference>
<keyword evidence="3" id="KW-1185">Reference proteome</keyword>
<feature type="transmembrane region" description="Helical" evidence="1">
    <location>
        <begin position="44"/>
        <end position="63"/>
    </location>
</feature>
<comment type="caution">
    <text evidence="2">The sequence shown here is derived from an EMBL/GenBank/DDBJ whole genome shotgun (WGS) entry which is preliminary data.</text>
</comment>
<evidence type="ECO:0000313" key="2">
    <source>
        <dbReference type="EMBL" id="ETT86425.1"/>
    </source>
</evidence>
<evidence type="ECO:0000313" key="3">
    <source>
        <dbReference type="Proteomes" id="UP000019062"/>
    </source>
</evidence>
<dbReference type="Proteomes" id="UP000019062">
    <property type="component" value="Unassembled WGS sequence"/>
</dbReference>
<protein>
    <submittedName>
        <fullName evidence="2">Uncharacterized protein</fullName>
    </submittedName>
</protein>
<feature type="transmembrane region" description="Helical" evidence="1">
    <location>
        <begin position="310"/>
        <end position="332"/>
    </location>
</feature>
<feature type="transmembrane region" description="Helical" evidence="1">
    <location>
        <begin position="211"/>
        <end position="231"/>
    </location>
</feature>
<organism evidence="2 3">
    <name type="scientific">Viridibacillus arenosi FSL R5-213</name>
    <dbReference type="NCBI Taxonomy" id="1227360"/>
    <lineage>
        <taxon>Bacteria</taxon>
        <taxon>Bacillati</taxon>
        <taxon>Bacillota</taxon>
        <taxon>Bacilli</taxon>
        <taxon>Bacillales</taxon>
        <taxon>Caryophanaceae</taxon>
        <taxon>Viridibacillus</taxon>
    </lineage>
</organism>
<dbReference type="EMBL" id="ASQA01000013">
    <property type="protein sequence ID" value="ETT86425.1"/>
    <property type="molecule type" value="Genomic_DNA"/>
</dbReference>
<evidence type="ECO:0000256" key="1">
    <source>
        <dbReference type="SAM" id="Phobius"/>
    </source>
</evidence>
<name>W4F0W4_9BACL</name>
<dbReference type="AlphaFoldDB" id="W4F0W4"/>